<evidence type="ECO:0000256" key="1">
    <source>
        <dbReference type="ARBA" id="ARBA00022741"/>
    </source>
</evidence>
<feature type="signal peptide" evidence="4">
    <location>
        <begin position="1"/>
        <end position="17"/>
    </location>
</feature>
<evidence type="ECO:0000313" key="7">
    <source>
        <dbReference type="Proteomes" id="UP001218218"/>
    </source>
</evidence>
<organism evidence="6 7">
    <name type="scientific">Mycena albidolilacea</name>
    <dbReference type="NCBI Taxonomy" id="1033008"/>
    <lineage>
        <taxon>Eukaryota</taxon>
        <taxon>Fungi</taxon>
        <taxon>Dikarya</taxon>
        <taxon>Basidiomycota</taxon>
        <taxon>Agaricomycotina</taxon>
        <taxon>Agaricomycetes</taxon>
        <taxon>Agaricomycetidae</taxon>
        <taxon>Agaricales</taxon>
        <taxon>Marasmiineae</taxon>
        <taxon>Mycenaceae</taxon>
        <taxon>Mycena</taxon>
    </lineage>
</organism>
<dbReference type="GO" id="GO:0006281">
    <property type="term" value="P:DNA repair"/>
    <property type="evidence" value="ECO:0007669"/>
    <property type="project" value="TreeGrafter"/>
</dbReference>
<dbReference type="InterPro" id="IPR027417">
    <property type="entry name" value="P-loop_NTPase"/>
</dbReference>
<evidence type="ECO:0000259" key="5">
    <source>
        <dbReference type="PROSITE" id="PS51192"/>
    </source>
</evidence>
<dbReference type="Proteomes" id="UP001218218">
    <property type="component" value="Unassembled WGS sequence"/>
</dbReference>
<protein>
    <submittedName>
        <fullName evidence="6">P-loop containing nucleoside triphosphate hydrolase protein</fullName>
    </submittedName>
</protein>
<dbReference type="InterPro" id="IPR014001">
    <property type="entry name" value="Helicase_ATP-bd"/>
</dbReference>
<dbReference type="SMART" id="SM00487">
    <property type="entry name" value="DEXDc"/>
    <property type="match status" value="1"/>
</dbReference>
<keyword evidence="2 6" id="KW-0378">Hydrolase</keyword>
<dbReference type="InterPro" id="IPR038718">
    <property type="entry name" value="SNF2-like_sf"/>
</dbReference>
<dbReference type="CDD" id="cd18793">
    <property type="entry name" value="SF2_C_SNF"/>
    <property type="match status" value="1"/>
</dbReference>
<feature type="domain" description="Helicase ATP-binding" evidence="5">
    <location>
        <begin position="140"/>
        <end position="314"/>
    </location>
</feature>
<dbReference type="AlphaFoldDB" id="A0AAD7AMW7"/>
<keyword evidence="4" id="KW-0732">Signal</keyword>
<dbReference type="PROSITE" id="PS51192">
    <property type="entry name" value="HELICASE_ATP_BIND_1"/>
    <property type="match status" value="1"/>
</dbReference>
<sequence>MLSAFTGLFSSLSILPAADVPLHPQLCTCLYPDLSRNLEELCKKCGNLQSVLLGDTKQEDVDEPFPITFKVSSRTGLKSPRRLTREPTKSEVQYLNDRLTASLASISSEQVLVARKGELVVFENGESLYKYQAVDLERILAREAEGKGTILAYAMGLGKTVVSSALICYTNKTSVPDAFRTTLVIAPSVGILQHWKTELKRFAPKLQVLLYHGDRRKTSDPRDPDVALVTLSEVRNQYAAYTDDLVSDESKFMLYTGKFKRIIIDEAQAIRNPESASAKACWALEKCHAMCLSGTPAQNKFEDLFSLFGFLDVEAEGLNDLGTFRSRVSNPYKDGEIVKTTDLLVRVLTTEVTRYCTSAHRLTPSEREVYRYIQFIHPFKSHWAQFVRLRQAADHPALLKKALHRGDIGPKPDDTSEQMRAVLDKTCAEANEVISQDRPLLTIPPGLQTEVFEETYVSSKFTALLDIQKQIPKGEKMIIFSHFLTNLKMIKAMFDRKGVSCVRCLNIPACNRVVLVEPWWNPYVEDQAISRVHRIGQVREVQVYRLLVKDSIEDSIVKTQAAKREVIGGLLSLCAVPDENEMLKWLA</sequence>
<comment type="caution">
    <text evidence="6">The sequence shown here is derived from an EMBL/GenBank/DDBJ whole genome shotgun (WGS) entry which is preliminary data.</text>
</comment>
<dbReference type="GO" id="GO:0008094">
    <property type="term" value="F:ATP-dependent activity, acting on DNA"/>
    <property type="evidence" value="ECO:0007669"/>
    <property type="project" value="TreeGrafter"/>
</dbReference>
<name>A0AAD7AMW7_9AGAR</name>
<dbReference type="GO" id="GO:0005524">
    <property type="term" value="F:ATP binding"/>
    <property type="evidence" value="ECO:0007669"/>
    <property type="project" value="UniProtKB-KW"/>
</dbReference>
<dbReference type="SUPFAM" id="SSF52540">
    <property type="entry name" value="P-loop containing nucleoside triphosphate hydrolases"/>
    <property type="match status" value="2"/>
</dbReference>
<dbReference type="GO" id="GO:0016787">
    <property type="term" value="F:hydrolase activity"/>
    <property type="evidence" value="ECO:0007669"/>
    <property type="project" value="UniProtKB-KW"/>
</dbReference>
<keyword evidence="3" id="KW-0067">ATP-binding</keyword>
<dbReference type="InterPro" id="IPR001650">
    <property type="entry name" value="Helicase_C-like"/>
</dbReference>
<dbReference type="CDD" id="cd18008">
    <property type="entry name" value="DEXDc_SHPRH-like"/>
    <property type="match status" value="1"/>
</dbReference>
<keyword evidence="7" id="KW-1185">Reference proteome</keyword>
<evidence type="ECO:0000256" key="3">
    <source>
        <dbReference type="ARBA" id="ARBA00022840"/>
    </source>
</evidence>
<dbReference type="Pfam" id="PF00176">
    <property type="entry name" value="SNF2-rel_dom"/>
    <property type="match status" value="1"/>
</dbReference>
<reference evidence="6" key="1">
    <citation type="submission" date="2023-03" db="EMBL/GenBank/DDBJ databases">
        <title>Massive genome expansion in bonnet fungi (Mycena s.s.) driven by repeated elements and novel gene families across ecological guilds.</title>
        <authorList>
            <consortium name="Lawrence Berkeley National Laboratory"/>
            <person name="Harder C.B."/>
            <person name="Miyauchi S."/>
            <person name="Viragh M."/>
            <person name="Kuo A."/>
            <person name="Thoen E."/>
            <person name="Andreopoulos B."/>
            <person name="Lu D."/>
            <person name="Skrede I."/>
            <person name="Drula E."/>
            <person name="Henrissat B."/>
            <person name="Morin E."/>
            <person name="Kohler A."/>
            <person name="Barry K."/>
            <person name="LaButti K."/>
            <person name="Morin E."/>
            <person name="Salamov A."/>
            <person name="Lipzen A."/>
            <person name="Mereny Z."/>
            <person name="Hegedus B."/>
            <person name="Baldrian P."/>
            <person name="Stursova M."/>
            <person name="Weitz H."/>
            <person name="Taylor A."/>
            <person name="Grigoriev I.V."/>
            <person name="Nagy L.G."/>
            <person name="Martin F."/>
            <person name="Kauserud H."/>
        </authorList>
    </citation>
    <scope>NUCLEOTIDE SEQUENCE</scope>
    <source>
        <strain evidence="6">CBHHK002</strain>
    </source>
</reference>
<evidence type="ECO:0000256" key="2">
    <source>
        <dbReference type="ARBA" id="ARBA00022801"/>
    </source>
</evidence>
<keyword evidence="1" id="KW-0547">Nucleotide-binding</keyword>
<dbReference type="EMBL" id="JARIHO010000004">
    <property type="protein sequence ID" value="KAJ7362961.1"/>
    <property type="molecule type" value="Genomic_DNA"/>
</dbReference>
<dbReference type="InterPro" id="IPR000330">
    <property type="entry name" value="SNF2_N"/>
</dbReference>
<dbReference type="Gene3D" id="3.40.50.10810">
    <property type="entry name" value="Tandem AAA-ATPase domain"/>
    <property type="match status" value="1"/>
</dbReference>
<proteinExistence type="predicted"/>
<dbReference type="Pfam" id="PF00271">
    <property type="entry name" value="Helicase_C"/>
    <property type="match status" value="1"/>
</dbReference>
<accession>A0AAD7AMW7</accession>
<feature type="chain" id="PRO_5042220129" evidence="4">
    <location>
        <begin position="18"/>
        <end position="587"/>
    </location>
</feature>
<dbReference type="InterPro" id="IPR049730">
    <property type="entry name" value="SNF2/RAD54-like_C"/>
</dbReference>
<evidence type="ECO:0000256" key="4">
    <source>
        <dbReference type="SAM" id="SignalP"/>
    </source>
</evidence>
<evidence type="ECO:0000313" key="6">
    <source>
        <dbReference type="EMBL" id="KAJ7362961.1"/>
    </source>
</evidence>
<gene>
    <name evidence="6" type="ORF">DFH08DRAFT_951176</name>
</gene>
<dbReference type="PANTHER" id="PTHR45626">
    <property type="entry name" value="TRANSCRIPTION TERMINATION FACTOR 2-RELATED"/>
    <property type="match status" value="1"/>
</dbReference>
<dbReference type="Gene3D" id="3.40.50.300">
    <property type="entry name" value="P-loop containing nucleotide triphosphate hydrolases"/>
    <property type="match status" value="2"/>
</dbReference>
<dbReference type="GO" id="GO:0005634">
    <property type="term" value="C:nucleus"/>
    <property type="evidence" value="ECO:0007669"/>
    <property type="project" value="TreeGrafter"/>
</dbReference>
<dbReference type="InterPro" id="IPR050628">
    <property type="entry name" value="SNF2_RAD54_helicase_TF"/>
</dbReference>